<gene>
    <name evidence="2" type="ORF">PMAYCL1PPCAC_30851</name>
</gene>
<dbReference type="AlphaFoldDB" id="A0AAN5DCT1"/>
<feature type="compositionally biased region" description="Low complexity" evidence="1">
    <location>
        <begin position="25"/>
        <end position="37"/>
    </location>
</feature>
<feature type="non-terminal residue" evidence="2">
    <location>
        <position position="112"/>
    </location>
</feature>
<evidence type="ECO:0000313" key="3">
    <source>
        <dbReference type="Proteomes" id="UP001328107"/>
    </source>
</evidence>
<comment type="caution">
    <text evidence="2">The sequence shown here is derived from an EMBL/GenBank/DDBJ whole genome shotgun (WGS) entry which is preliminary data.</text>
</comment>
<feature type="compositionally biased region" description="Basic and acidic residues" evidence="1">
    <location>
        <begin position="9"/>
        <end position="24"/>
    </location>
</feature>
<evidence type="ECO:0000256" key="1">
    <source>
        <dbReference type="SAM" id="MobiDB-lite"/>
    </source>
</evidence>
<evidence type="ECO:0000313" key="2">
    <source>
        <dbReference type="EMBL" id="GMR60656.1"/>
    </source>
</evidence>
<protein>
    <submittedName>
        <fullName evidence="2">Uncharacterized protein</fullName>
    </submittedName>
</protein>
<organism evidence="2 3">
    <name type="scientific">Pristionchus mayeri</name>
    <dbReference type="NCBI Taxonomy" id="1317129"/>
    <lineage>
        <taxon>Eukaryota</taxon>
        <taxon>Metazoa</taxon>
        <taxon>Ecdysozoa</taxon>
        <taxon>Nematoda</taxon>
        <taxon>Chromadorea</taxon>
        <taxon>Rhabditida</taxon>
        <taxon>Rhabditina</taxon>
        <taxon>Diplogasteromorpha</taxon>
        <taxon>Diplogasteroidea</taxon>
        <taxon>Neodiplogasteridae</taxon>
        <taxon>Pristionchus</taxon>
    </lineage>
</organism>
<name>A0AAN5DCT1_9BILA</name>
<proteinExistence type="predicted"/>
<accession>A0AAN5DCT1</accession>
<dbReference type="Proteomes" id="UP001328107">
    <property type="component" value="Unassembled WGS sequence"/>
</dbReference>
<keyword evidence="3" id="KW-1185">Reference proteome</keyword>
<feature type="region of interest" description="Disordered" evidence="1">
    <location>
        <begin position="1"/>
        <end position="46"/>
    </location>
</feature>
<sequence>MDNSLVDSVRSDLESFKGVRERAPSESSVDFFSSSDSNDGYESDNTLDNVSEIAYSDSELESSVRQEIKDQRSNTVNSFSSHKIDSMTFREHWIPQKGVQVTVTIRDREMSV</sequence>
<dbReference type="EMBL" id="BTRK01000006">
    <property type="protein sequence ID" value="GMR60656.1"/>
    <property type="molecule type" value="Genomic_DNA"/>
</dbReference>
<reference evidence="3" key="1">
    <citation type="submission" date="2022-10" db="EMBL/GenBank/DDBJ databases">
        <title>Genome assembly of Pristionchus species.</title>
        <authorList>
            <person name="Yoshida K."/>
            <person name="Sommer R.J."/>
        </authorList>
    </citation>
    <scope>NUCLEOTIDE SEQUENCE [LARGE SCALE GENOMIC DNA]</scope>
    <source>
        <strain evidence="3">RS5460</strain>
    </source>
</reference>